<dbReference type="GO" id="GO:0043565">
    <property type="term" value="F:sequence-specific DNA binding"/>
    <property type="evidence" value="ECO:0007669"/>
    <property type="project" value="TreeGrafter"/>
</dbReference>
<accession>A0AA38FTX2</accession>
<organism evidence="3 4">
    <name type="scientific">Taxus chinensis</name>
    <name type="common">Chinese yew</name>
    <name type="synonym">Taxus wallichiana var. chinensis</name>
    <dbReference type="NCBI Taxonomy" id="29808"/>
    <lineage>
        <taxon>Eukaryota</taxon>
        <taxon>Viridiplantae</taxon>
        <taxon>Streptophyta</taxon>
        <taxon>Embryophyta</taxon>
        <taxon>Tracheophyta</taxon>
        <taxon>Spermatophyta</taxon>
        <taxon>Pinopsida</taxon>
        <taxon>Pinidae</taxon>
        <taxon>Conifers II</taxon>
        <taxon>Cupressales</taxon>
        <taxon>Taxaceae</taxon>
        <taxon>Taxus</taxon>
    </lineage>
</organism>
<sequence length="82" mass="8944">MDRASILGDAIEYLKELLQRINDLHTELEGSGNGERGGCVAVKLALPTWDAFHAAAHPLAVSRKNAPFHCLLTPMQIHSLRG</sequence>
<protein>
    <submittedName>
        <fullName evidence="3">Uncharacterized protein</fullName>
    </submittedName>
</protein>
<evidence type="ECO:0000313" key="4">
    <source>
        <dbReference type="Proteomes" id="UP000824469"/>
    </source>
</evidence>
<gene>
    <name evidence="3" type="ORF">KI387_037911</name>
</gene>
<keyword evidence="2" id="KW-0539">Nucleus</keyword>
<comment type="subcellular location">
    <subcellularLocation>
        <location evidence="1">Nucleus</location>
    </subcellularLocation>
</comment>
<dbReference type="GO" id="GO:0003700">
    <property type="term" value="F:DNA-binding transcription factor activity"/>
    <property type="evidence" value="ECO:0007669"/>
    <property type="project" value="TreeGrafter"/>
</dbReference>
<evidence type="ECO:0000256" key="2">
    <source>
        <dbReference type="ARBA" id="ARBA00023242"/>
    </source>
</evidence>
<dbReference type="EMBL" id="JAHRHJ020000007">
    <property type="protein sequence ID" value="KAH9310000.1"/>
    <property type="molecule type" value="Genomic_DNA"/>
</dbReference>
<evidence type="ECO:0000256" key="1">
    <source>
        <dbReference type="ARBA" id="ARBA00004123"/>
    </source>
</evidence>
<dbReference type="Proteomes" id="UP000824469">
    <property type="component" value="Unassembled WGS sequence"/>
</dbReference>
<feature type="non-terminal residue" evidence="3">
    <location>
        <position position="82"/>
    </location>
</feature>
<dbReference type="AlphaFoldDB" id="A0AA38FTX2"/>
<proteinExistence type="predicted"/>
<reference evidence="3 4" key="1">
    <citation type="journal article" date="2021" name="Nat. Plants">
        <title>The Taxus genome provides insights into paclitaxel biosynthesis.</title>
        <authorList>
            <person name="Xiong X."/>
            <person name="Gou J."/>
            <person name="Liao Q."/>
            <person name="Li Y."/>
            <person name="Zhou Q."/>
            <person name="Bi G."/>
            <person name="Li C."/>
            <person name="Du R."/>
            <person name="Wang X."/>
            <person name="Sun T."/>
            <person name="Guo L."/>
            <person name="Liang H."/>
            <person name="Lu P."/>
            <person name="Wu Y."/>
            <person name="Zhang Z."/>
            <person name="Ro D.K."/>
            <person name="Shang Y."/>
            <person name="Huang S."/>
            <person name="Yan J."/>
        </authorList>
    </citation>
    <scope>NUCLEOTIDE SEQUENCE [LARGE SCALE GENOMIC DNA]</scope>
    <source>
        <strain evidence="3">Ta-2019</strain>
    </source>
</reference>
<dbReference type="InterPro" id="IPR051358">
    <property type="entry name" value="TF_AMS/ICE1/BHLH6-like"/>
</dbReference>
<keyword evidence="4" id="KW-1185">Reference proteome</keyword>
<name>A0AA38FTX2_TAXCH</name>
<dbReference type="PANTHER" id="PTHR31945">
    <property type="entry name" value="TRANSCRIPTION FACTOR SCREAM2-RELATED"/>
    <property type="match status" value="1"/>
</dbReference>
<evidence type="ECO:0000313" key="3">
    <source>
        <dbReference type="EMBL" id="KAH9310000.1"/>
    </source>
</evidence>
<dbReference type="GO" id="GO:0005634">
    <property type="term" value="C:nucleus"/>
    <property type="evidence" value="ECO:0007669"/>
    <property type="project" value="UniProtKB-SubCell"/>
</dbReference>
<comment type="caution">
    <text evidence="3">The sequence shown here is derived from an EMBL/GenBank/DDBJ whole genome shotgun (WGS) entry which is preliminary data.</text>
</comment>
<dbReference type="PANTHER" id="PTHR31945:SF129">
    <property type="entry name" value="TRANSCRIPTION FACTOR SCREAM2"/>
    <property type="match status" value="1"/>
</dbReference>